<dbReference type="SUPFAM" id="SSF69118">
    <property type="entry name" value="AhpD-like"/>
    <property type="match status" value="1"/>
</dbReference>
<evidence type="ECO:0000313" key="2">
    <source>
        <dbReference type="EMBL" id="PWS29774.1"/>
    </source>
</evidence>
<evidence type="ECO:0000313" key="3">
    <source>
        <dbReference type="Proteomes" id="UP000245391"/>
    </source>
</evidence>
<comment type="caution">
    <text evidence="2">The sequence shown here is derived from an EMBL/GenBank/DDBJ whole genome shotgun (WGS) entry which is preliminary data.</text>
</comment>
<dbReference type="InterPro" id="IPR003779">
    <property type="entry name" value="CMD-like"/>
</dbReference>
<keyword evidence="3" id="KW-1185">Reference proteome</keyword>
<dbReference type="Pfam" id="PF02627">
    <property type="entry name" value="CMD"/>
    <property type="match status" value="2"/>
</dbReference>
<protein>
    <submittedName>
        <fullName evidence="2">Carboxymuconolactone decarboxylase</fullName>
    </submittedName>
</protein>
<accession>A0A317ESX0</accession>
<gene>
    <name evidence="2" type="ORF">DF947_21620</name>
</gene>
<feature type="domain" description="Carboxymuconolactone decarboxylase-like" evidence="1">
    <location>
        <begin position="140"/>
        <end position="204"/>
    </location>
</feature>
<reference evidence="3" key="1">
    <citation type="submission" date="2018-05" db="EMBL/GenBank/DDBJ databases">
        <title>Pedobacter paludis sp. nov., isolated from wetland soil.</title>
        <authorList>
            <person name="Zhang Y."/>
        </authorList>
    </citation>
    <scope>NUCLEOTIDE SEQUENCE [LARGE SCALE GENOMIC DNA]</scope>
    <source>
        <strain evidence="3">R-8</strain>
    </source>
</reference>
<feature type="domain" description="Carboxymuconolactone decarboxylase-like" evidence="1">
    <location>
        <begin position="22"/>
        <end position="85"/>
    </location>
</feature>
<dbReference type="PANTHER" id="PTHR33570">
    <property type="entry name" value="4-CARBOXYMUCONOLACTONE DECARBOXYLASE FAMILY PROTEIN"/>
    <property type="match status" value="1"/>
</dbReference>
<dbReference type="OrthoDB" id="9812754at2"/>
<dbReference type="InterPro" id="IPR052512">
    <property type="entry name" value="4CMD/NDH-1_regulator"/>
</dbReference>
<dbReference type="EMBL" id="QGNY01000011">
    <property type="protein sequence ID" value="PWS29774.1"/>
    <property type="molecule type" value="Genomic_DNA"/>
</dbReference>
<sequence>MVLITCFTLASAAQQKKNNMEQLDKKEQQIVDISALTAIGDIPKLKKSLNLGLDAGLTVNEIKETLVQLYAYCGFPRSLNAINAFIAVLDERKAKGISDVEGKTSGDMAIADKYQSGKKNLQTLTGVEEKKLSGANAFAPAIDSFLKEHLFADIFNRDVLSFKTRELITISALAAMTGVAPQLQAHIGMGMNTGISETELKSAFELIDKSINTTQGNLARETLRKVLASRKP</sequence>
<dbReference type="PANTHER" id="PTHR33570:SF2">
    <property type="entry name" value="CARBOXYMUCONOLACTONE DECARBOXYLASE-LIKE DOMAIN-CONTAINING PROTEIN"/>
    <property type="match status" value="1"/>
</dbReference>
<organism evidence="2 3">
    <name type="scientific">Pedobacter paludis</name>
    <dbReference type="NCBI Taxonomy" id="2203212"/>
    <lineage>
        <taxon>Bacteria</taxon>
        <taxon>Pseudomonadati</taxon>
        <taxon>Bacteroidota</taxon>
        <taxon>Sphingobacteriia</taxon>
        <taxon>Sphingobacteriales</taxon>
        <taxon>Sphingobacteriaceae</taxon>
        <taxon>Pedobacter</taxon>
    </lineage>
</organism>
<dbReference type="Gene3D" id="1.20.1290.10">
    <property type="entry name" value="AhpD-like"/>
    <property type="match status" value="1"/>
</dbReference>
<dbReference type="GO" id="GO:0051920">
    <property type="term" value="F:peroxiredoxin activity"/>
    <property type="evidence" value="ECO:0007669"/>
    <property type="project" value="InterPro"/>
</dbReference>
<evidence type="ECO:0000259" key="1">
    <source>
        <dbReference type="Pfam" id="PF02627"/>
    </source>
</evidence>
<name>A0A317ESX0_9SPHI</name>
<dbReference type="InterPro" id="IPR029032">
    <property type="entry name" value="AhpD-like"/>
</dbReference>
<dbReference type="Proteomes" id="UP000245391">
    <property type="component" value="Unassembled WGS sequence"/>
</dbReference>
<dbReference type="AlphaFoldDB" id="A0A317ESX0"/>
<proteinExistence type="predicted"/>